<proteinExistence type="inferred from homology"/>
<evidence type="ECO:0000256" key="4">
    <source>
        <dbReference type="ARBA" id="ARBA00023015"/>
    </source>
</evidence>
<dbReference type="OrthoDB" id="5319830at2759"/>
<reference evidence="10" key="2">
    <citation type="journal article" date="2023" name="IMA Fungus">
        <title>Comparative genomic study of the Penicillium genus elucidates a diverse pangenome and 15 lateral gene transfer events.</title>
        <authorList>
            <person name="Petersen C."/>
            <person name="Sorensen T."/>
            <person name="Nielsen M.R."/>
            <person name="Sondergaard T.E."/>
            <person name="Sorensen J.L."/>
            <person name="Fitzpatrick D.A."/>
            <person name="Frisvad J.C."/>
            <person name="Nielsen K.L."/>
        </authorList>
    </citation>
    <scope>NUCLEOTIDE SEQUENCE</scope>
    <source>
        <strain evidence="10">IBT 30069</strain>
    </source>
</reference>
<keyword evidence="5 8" id="KW-0804">Transcription</keyword>
<dbReference type="GO" id="GO:0070847">
    <property type="term" value="C:core mediator complex"/>
    <property type="evidence" value="ECO:0007669"/>
    <property type="project" value="TreeGrafter"/>
</dbReference>
<sequence length="658" mass="73446">MVAPVVGFQALFAMSDSFTLPLRPVVEREDNPDTLPVEIAQIAEHWGSFRDVNEDILQAKIREERENDGLQDTENDDQETSDIDTTERIEQLYKKRNEITQFAVQSHMEALFALDFISLLLSKNAPRQAETSISAYLKQVAPLGSLDAEAVNPPPRSESATKDISTVSRGWRIQNFNSASSKLLKAASRLETEVSSESRYWNEVLAVKDKGWKICRLPRERQALGVQYGFLEATPVFRDRGLASLRRSEDGSLILDKGLIPSGVRFVRVRVRQGSIITSSTKPPAATSDNAESVEQRILQARDSVFEEELFHELVREARSMASCGVTTRLNLIQVPASDDTEILLDLVDANDESLEADQNSTEADRLLADGLAHSMRILLAFAHRQNLRRRTQVPPPLTSKKRLTPEYHLLRPVLAYFQHLVQLRWLNSFLQDITNVFRLSGLEIPKLDINAFTNKTSPRPSPSTPTVEALVQKFLMPVESVFQGNLTGQNSFKITIRTNLSAAPFGTHYDVSFNFPSFSDLKSPGPIGLRDEVESAITHALLLEVISRVSSEELPTEKKSPDGVSKSWDAIYPHLGELLLSGSSSSSSKYKKMKVNLSRHDLSLSTYFVRGVDGFGRGTGEERTHSEPNTWTSPQQSTESTNGHTSMMEFVISEGTD</sequence>
<feature type="region of interest" description="Disordered" evidence="9">
    <location>
        <begin position="619"/>
        <end position="646"/>
    </location>
</feature>
<evidence type="ECO:0000256" key="6">
    <source>
        <dbReference type="ARBA" id="ARBA00023242"/>
    </source>
</evidence>
<keyword evidence="11" id="KW-1185">Reference proteome</keyword>
<evidence type="ECO:0000256" key="2">
    <source>
        <dbReference type="ARBA" id="ARBA00005635"/>
    </source>
</evidence>
<dbReference type="GO" id="GO:0006357">
    <property type="term" value="P:regulation of transcription by RNA polymerase II"/>
    <property type="evidence" value="ECO:0007669"/>
    <property type="project" value="InterPro"/>
</dbReference>
<organism evidence="10 11">
    <name type="scientific">Penicillium angulare</name>
    <dbReference type="NCBI Taxonomy" id="116970"/>
    <lineage>
        <taxon>Eukaryota</taxon>
        <taxon>Fungi</taxon>
        <taxon>Dikarya</taxon>
        <taxon>Ascomycota</taxon>
        <taxon>Pezizomycotina</taxon>
        <taxon>Eurotiomycetes</taxon>
        <taxon>Eurotiomycetidae</taxon>
        <taxon>Eurotiales</taxon>
        <taxon>Aspergillaceae</taxon>
        <taxon>Penicillium</taxon>
    </lineage>
</organism>
<evidence type="ECO:0000256" key="7">
    <source>
        <dbReference type="ARBA" id="ARBA00032014"/>
    </source>
</evidence>
<feature type="region of interest" description="Disordered" evidence="9">
    <location>
        <begin position="64"/>
        <end position="85"/>
    </location>
</feature>
<accession>A0A9W9K023</accession>
<evidence type="ECO:0000256" key="8">
    <source>
        <dbReference type="RuleBase" id="RU364140"/>
    </source>
</evidence>
<comment type="subcellular location">
    <subcellularLocation>
        <location evidence="1 8">Nucleus</location>
    </subcellularLocation>
</comment>
<feature type="compositionally biased region" description="Polar residues" evidence="9">
    <location>
        <begin position="628"/>
        <end position="646"/>
    </location>
</feature>
<evidence type="ECO:0000313" key="10">
    <source>
        <dbReference type="EMBL" id="KAJ5087152.1"/>
    </source>
</evidence>
<reference evidence="10" key="1">
    <citation type="submission" date="2022-11" db="EMBL/GenBank/DDBJ databases">
        <authorList>
            <person name="Petersen C."/>
        </authorList>
    </citation>
    <scope>NUCLEOTIDE SEQUENCE</scope>
    <source>
        <strain evidence="10">IBT 30069</strain>
    </source>
</reference>
<name>A0A9W9K023_9EURO</name>
<evidence type="ECO:0000313" key="11">
    <source>
        <dbReference type="Proteomes" id="UP001149165"/>
    </source>
</evidence>
<evidence type="ECO:0000256" key="9">
    <source>
        <dbReference type="SAM" id="MobiDB-lite"/>
    </source>
</evidence>
<keyword evidence="4 8" id="KW-0805">Transcription regulation</keyword>
<feature type="compositionally biased region" description="Acidic residues" evidence="9">
    <location>
        <begin position="69"/>
        <end position="84"/>
    </location>
</feature>
<dbReference type="Proteomes" id="UP001149165">
    <property type="component" value="Unassembled WGS sequence"/>
</dbReference>
<dbReference type="PANTHER" id="PTHR13114">
    <property type="entry name" value="MEDIATOR OF RNA POLYMERASE II TRANSCRIPTION SUBUNIT 17"/>
    <property type="match status" value="1"/>
</dbReference>
<dbReference type="InterPro" id="IPR019313">
    <property type="entry name" value="Mediator_Med17"/>
</dbReference>
<keyword evidence="6 8" id="KW-0539">Nucleus</keyword>
<dbReference type="PANTHER" id="PTHR13114:SF7">
    <property type="entry name" value="MEDIATOR OF RNA POLYMERASE II TRANSCRIPTION SUBUNIT 17"/>
    <property type="match status" value="1"/>
</dbReference>
<evidence type="ECO:0000256" key="3">
    <source>
        <dbReference type="ARBA" id="ARBA00019610"/>
    </source>
</evidence>
<keyword evidence="8" id="KW-0010">Activator</keyword>
<comment type="subunit">
    <text evidence="8">Component of the Mediator complex.</text>
</comment>
<comment type="function">
    <text evidence="8">Component of the Mediator complex, a coactivator involved in the regulated transcription of nearly all RNA polymerase II-dependent genes. Mediator functions as a bridge to convey information from gene-specific regulatory proteins to the basal RNA polymerase II transcription machinery. Mediator is recruited to promoters by direct interactions with regulatory proteins and serves as a scaffold for the assembly of a functional preinitiation complex with RNA polymerase II and the general transcription factors.</text>
</comment>
<dbReference type="GO" id="GO:0003712">
    <property type="term" value="F:transcription coregulator activity"/>
    <property type="evidence" value="ECO:0007669"/>
    <property type="project" value="InterPro"/>
</dbReference>
<gene>
    <name evidence="8" type="primary">MED17</name>
    <name evidence="10" type="ORF">N7456_010768</name>
</gene>
<evidence type="ECO:0000256" key="5">
    <source>
        <dbReference type="ARBA" id="ARBA00023163"/>
    </source>
</evidence>
<dbReference type="Gene3D" id="6.10.250.2620">
    <property type="match status" value="1"/>
</dbReference>
<comment type="caution">
    <text evidence="10">The sequence shown here is derived from an EMBL/GenBank/DDBJ whole genome shotgun (WGS) entry which is preliminary data.</text>
</comment>
<dbReference type="AlphaFoldDB" id="A0A9W9K023"/>
<evidence type="ECO:0000256" key="1">
    <source>
        <dbReference type="ARBA" id="ARBA00004123"/>
    </source>
</evidence>
<dbReference type="EMBL" id="JAPQKH010000007">
    <property type="protein sequence ID" value="KAJ5087152.1"/>
    <property type="molecule type" value="Genomic_DNA"/>
</dbReference>
<dbReference type="GO" id="GO:0016592">
    <property type="term" value="C:mediator complex"/>
    <property type="evidence" value="ECO:0007669"/>
    <property type="project" value="InterPro"/>
</dbReference>
<dbReference type="Pfam" id="PF10156">
    <property type="entry name" value="Med17"/>
    <property type="match status" value="1"/>
</dbReference>
<protein>
    <recommendedName>
        <fullName evidence="3 8">Mediator of RNA polymerase II transcription subunit 17</fullName>
    </recommendedName>
    <alternativeName>
        <fullName evidence="7 8">Mediator complex subunit 17</fullName>
    </alternativeName>
</protein>
<comment type="similarity">
    <text evidence="2 8">Belongs to the Mediator complex subunit 17 family.</text>
</comment>